<dbReference type="PANTHER" id="PTHR38097">
    <property type="match status" value="1"/>
</dbReference>
<comment type="caution">
    <text evidence="9">The sequence shown here is derived from an EMBL/GenBank/DDBJ whole genome shotgun (WGS) entry which is preliminary data.</text>
</comment>
<evidence type="ECO:0000256" key="6">
    <source>
        <dbReference type="SAM" id="Coils"/>
    </source>
</evidence>
<reference evidence="9 10" key="1">
    <citation type="submission" date="2018-06" db="EMBL/GenBank/DDBJ databases">
        <authorList>
            <consortium name="Pathogen Informatics"/>
            <person name="Doyle S."/>
        </authorList>
    </citation>
    <scope>NUCLEOTIDE SEQUENCE [LARGE SCALE GENOMIC DNA]</scope>
    <source>
        <strain evidence="9 10">NCTC11685</strain>
    </source>
</reference>
<evidence type="ECO:0000256" key="4">
    <source>
        <dbReference type="ARBA" id="ARBA00023125"/>
    </source>
</evidence>
<dbReference type="GO" id="GO:0003680">
    <property type="term" value="F:minor groove of adenine-thymine-rich DNA binding"/>
    <property type="evidence" value="ECO:0007669"/>
    <property type="project" value="TreeGrafter"/>
</dbReference>
<dbReference type="FunFam" id="4.10.430.10:FF:000001">
    <property type="entry name" value="DNA-binding protein"/>
    <property type="match status" value="1"/>
</dbReference>
<sequence>MSLLLEKLNNIRSLRAMSREFSIDVLEDMLEKLRTVTEEKRAEEQAAQALRAEHQEKINTWLELMMADGITPEQLAGHNSASPKGSKKRQPRPAKYRFTDHTGAEKTWTGQGRMPKPLAKAVAEGKSLDSFLNLILKTVGRPTVIVSRLNQHTPKSPSSL</sequence>
<dbReference type="AlphaFoldDB" id="A0A7H4PMT7"/>
<evidence type="ECO:0000256" key="1">
    <source>
        <dbReference type="ARBA" id="ARBA00004453"/>
    </source>
</evidence>
<dbReference type="PIRSF" id="PIRSF002096">
    <property type="entry name" value="HnS"/>
    <property type="match status" value="1"/>
</dbReference>
<evidence type="ECO:0000256" key="7">
    <source>
        <dbReference type="SAM" id="MobiDB-lite"/>
    </source>
</evidence>
<feature type="compositionally biased region" description="Basic residues" evidence="7">
    <location>
        <begin position="85"/>
        <end position="95"/>
    </location>
</feature>
<organism evidence="9 10">
    <name type="scientific">Klebsiella michiganensis</name>
    <dbReference type="NCBI Taxonomy" id="1134687"/>
    <lineage>
        <taxon>Bacteria</taxon>
        <taxon>Pseudomonadati</taxon>
        <taxon>Pseudomonadota</taxon>
        <taxon>Gammaproteobacteria</taxon>
        <taxon>Enterobacterales</taxon>
        <taxon>Enterobacteriaceae</taxon>
        <taxon>Klebsiella/Raoultella group</taxon>
        <taxon>Klebsiella</taxon>
    </lineage>
</organism>
<accession>A0A7H4PMT7</accession>
<dbReference type="InterPro" id="IPR027444">
    <property type="entry name" value="H-NS_C_dom"/>
</dbReference>
<dbReference type="Gene3D" id="4.10.430.10">
    <property type="entry name" value="Histone-like protein H-NS, C-terminal domain"/>
    <property type="match status" value="1"/>
</dbReference>
<keyword evidence="3" id="KW-0963">Cytoplasm</keyword>
<dbReference type="SMART" id="SM00528">
    <property type="entry name" value="HNS"/>
    <property type="match status" value="1"/>
</dbReference>
<dbReference type="Pfam" id="PF00816">
    <property type="entry name" value="Histone_HNS"/>
    <property type="match status" value="1"/>
</dbReference>
<evidence type="ECO:0000259" key="8">
    <source>
        <dbReference type="SMART" id="SM00528"/>
    </source>
</evidence>
<evidence type="ECO:0000256" key="5">
    <source>
        <dbReference type="PIRSR" id="PIRSR002096-1"/>
    </source>
</evidence>
<keyword evidence="4 9" id="KW-0238">DNA-binding</keyword>
<name>A0A7H4PMT7_9ENTR</name>
<keyword evidence="6" id="KW-0175">Coiled coil</keyword>
<dbReference type="PANTHER" id="PTHR38097:SF2">
    <property type="entry name" value="DNA-BINDING PROTEIN STPA"/>
    <property type="match status" value="1"/>
</dbReference>
<dbReference type="InterPro" id="IPR027454">
    <property type="entry name" value="Histone_HNS_N"/>
</dbReference>
<evidence type="ECO:0000256" key="3">
    <source>
        <dbReference type="ARBA" id="ARBA00022490"/>
    </source>
</evidence>
<dbReference type="InterPro" id="IPR054180">
    <property type="entry name" value="H-NS-like_N"/>
</dbReference>
<dbReference type="EMBL" id="UGMS01000004">
    <property type="protein sequence ID" value="STW79710.1"/>
    <property type="molecule type" value="Genomic_DNA"/>
</dbReference>
<dbReference type="GO" id="GO:0000976">
    <property type="term" value="F:transcription cis-regulatory region binding"/>
    <property type="evidence" value="ECO:0007669"/>
    <property type="project" value="TreeGrafter"/>
</dbReference>
<proteinExistence type="inferred from homology"/>
<dbReference type="Proteomes" id="UP000254863">
    <property type="component" value="Unassembled WGS sequence"/>
</dbReference>
<dbReference type="GO" id="GO:0005829">
    <property type="term" value="C:cytosol"/>
    <property type="evidence" value="ECO:0007669"/>
    <property type="project" value="TreeGrafter"/>
</dbReference>
<evidence type="ECO:0000256" key="2">
    <source>
        <dbReference type="ARBA" id="ARBA00010610"/>
    </source>
</evidence>
<dbReference type="InterPro" id="IPR037150">
    <property type="entry name" value="H-NS_C_dom_sf"/>
</dbReference>
<dbReference type="InterPro" id="IPR001801">
    <property type="entry name" value="Histone_HNS"/>
</dbReference>
<dbReference type="GO" id="GO:0030527">
    <property type="term" value="F:structural constituent of chromatin"/>
    <property type="evidence" value="ECO:0007669"/>
    <property type="project" value="InterPro"/>
</dbReference>
<feature type="region of interest" description="Disordered" evidence="7">
    <location>
        <begin position="72"/>
        <end position="113"/>
    </location>
</feature>
<dbReference type="GO" id="GO:0032993">
    <property type="term" value="C:protein-DNA complex"/>
    <property type="evidence" value="ECO:0007669"/>
    <property type="project" value="TreeGrafter"/>
</dbReference>
<dbReference type="GO" id="GO:0009295">
    <property type="term" value="C:nucleoid"/>
    <property type="evidence" value="ECO:0007669"/>
    <property type="project" value="UniProtKB-SubCell"/>
</dbReference>
<feature type="DNA-binding region" evidence="5">
    <location>
        <begin position="111"/>
        <end position="116"/>
    </location>
</feature>
<dbReference type="GO" id="GO:0046983">
    <property type="term" value="F:protein dimerization activity"/>
    <property type="evidence" value="ECO:0007669"/>
    <property type="project" value="InterPro"/>
</dbReference>
<evidence type="ECO:0000313" key="9">
    <source>
        <dbReference type="EMBL" id="STW79710.1"/>
    </source>
</evidence>
<dbReference type="SUPFAM" id="SSF81273">
    <property type="entry name" value="H-NS histone-like proteins"/>
    <property type="match status" value="2"/>
</dbReference>
<comment type="similarity">
    <text evidence="2">Belongs to the histone-like protein H-NS family.</text>
</comment>
<evidence type="ECO:0000313" key="10">
    <source>
        <dbReference type="Proteomes" id="UP000254863"/>
    </source>
</evidence>
<gene>
    <name evidence="9" type="primary">stpA</name>
    <name evidence="9" type="ORF">NCTC11685_07047</name>
</gene>
<feature type="coiled-coil region" evidence="6">
    <location>
        <begin position="23"/>
        <end position="60"/>
    </location>
</feature>
<comment type="subcellular location">
    <subcellularLocation>
        <location evidence="1">Cytoplasm</location>
        <location evidence="1">Nucleoid</location>
    </subcellularLocation>
</comment>
<dbReference type="GO" id="GO:0001217">
    <property type="term" value="F:DNA-binding transcription repressor activity"/>
    <property type="evidence" value="ECO:0007669"/>
    <property type="project" value="TreeGrafter"/>
</dbReference>
<feature type="domain" description="DNA-binding protein H-NS-like C-terminal" evidence="8">
    <location>
        <begin position="86"/>
        <end position="133"/>
    </location>
</feature>
<dbReference type="GO" id="GO:0003681">
    <property type="term" value="F:bent DNA binding"/>
    <property type="evidence" value="ECO:0007669"/>
    <property type="project" value="TreeGrafter"/>
</dbReference>
<protein>
    <submittedName>
        <fullName evidence="9">DNA-binding protein H-NS</fullName>
    </submittedName>
</protein>
<dbReference type="NCBIfam" id="NF007656">
    <property type="entry name" value="PRK10328.1"/>
    <property type="match status" value="1"/>
</dbReference>
<dbReference type="Gene3D" id="1.10.287.1050">
    <property type="entry name" value="H-NS histone-like proteins"/>
    <property type="match status" value="1"/>
</dbReference>
<dbReference type="Pfam" id="PF22470">
    <property type="entry name" value="Histone_HNS_N"/>
    <property type="match status" value="1"/>
</dbReference>